<keyword evidence="1" id="KW-0175">Coiled coil</keyword>
<feature type="region of interest" description="Disordered" evidence="2">
    <location>
        <begin position="119"/>
        <end position="139"/>
    </location>
</feature>
<gene>
    <name evidence="3" type="ORF">ACFSJC_18825</name>
</gene>
<protein>
    <submittedName>
        <fullName evidence="3">Uncharacterized protein</fullName>
    </submittedName>
</protein>
<feature type="compositionally biased region" description="Basic and acidic residues" evidence="2">
    <location>
        <begin position="130"/>
        <end position="139"/>
    </location>
</feature>
<keyword evidence="4" id="KW-1185">Reference proteome</keyword>
<feature type="coiled-coil region" evidence="1">
    <location>
        <begin position="75"/>
        <end position="102"/>
    </location>
</feature>
<evidence type="ECO:0000313" key="4">
    <source>
        <dbReference type="Proteomes" id="UP001597337"/>
    </source>
</evidence>
<feature type="non-terminal residue" evidence="3">
    <location>
        <position position="139"/>
    </location>
</feature>
<evidence type="ECO:0000256" key="1">
    <source>
        <dbReference type="SAM" id="Coils"/>
    </source>
</evidence>
<accession>A0ABW4YDY4</accession>
<dbReference type="Proteomes" id="UP001597337">
    <property type="component" value="Unassembled WGS sequence"/>
</dbReference>
<name>A0ABW4YDY4_9GAMM</name>
<reference evidence="4" key="1">
    <citation type="journal article" date="2019" name="Int. J. Syst. Evol. Microbiol.">
        <title>The Global Catalogue of Microorganisms (GCM) 10K type strain sequencing project: providing services to taxonomists for standard genome sequencing and annotation.</title>
        <authorList>
            <consortium name="The Broad Institute Genomics Platform"/>
            <consortium name="The Broad Institute Genome Sequencing Center for Infectious Disease"/>
            <person name="Wu L."/>
            <person name="Ma J."/>
        </authorList>
    </citation>
    <scope>NUCLEOTIDE SEQUENCE [LARGE SCALE GENOMIC DNA]</scope>
    <source>
        <strain evidence="4">KACC 12597</strain>
    </source>
</reference>
<dbReference type="EMBL" id="JBHUHX010000061">
    <property type="protein sequence ID" value="MFD2113907.1"/>
    <property type="molecule type" value="Genomic_DNA"/>
</dbReference>
<comment type="caution">
    <text evidence="3">The sequence shown here is derived from an EMBL/GenBank/DDBJ whole genome shotgun (WGS) entry which is preliminary data.</text>
</comment>
<evidence type="ECO:0000256" key="2">
    <source>
        <dbReference type="SAM" id="MobiDB-lite"/>
    </source>
</evidence>
<proteinExistence type="predicted"/>
<evidence type="ECO:0000313" key="3">
    <source>
        <dbReference type="EMBL" id="MFD2113907.1"/>
    </source>
</evidence>
<sequence>MYPPTESDWTSFFSINGGDAFCIDWLADHLIQFGSLANISSEMQKCVESWPDNKPYLQCLEIFLLMCDQLDKCAINRLISDLAEILKELETSKEKLKGKKNIKKVLSEKWVPIAENLTQQPPAKAGGLKLRTESPDTGR</sequence>
<organism evidence="3 4">
    <name type="scientific">Thiorhodococcus fuscus</name>
    <dbReference type="NCBI Taxonomy" id="527200"/>
    <lineage>
        <taxon>Bacteria</taxon>
        <taxon>Pseudomonadati</taxon>
        <taxon>Pseudomonadota</taxon>
        <taxon>Gammaproteobacteria</taxon>
        <taxon>Chromatiales</taxon>
        <taxon>Chromatiaceae</taxon>
        <taxon>Thiorhodococcus</taxon>
    </lineage>
</organism>
<dbReference type="RefSeq" id="WP_386028741.1">
    <property type="nucleotide sequence ID" value="NZ_JBHUHX010000061.1"/>
</dbReference>